<organism evidence="1">
    <name type="scientific">Amblyomma parvum</name>
    <name type="common">South American tick</name>
    <dbReference type="NCBI Taxonomy" id="251391"/>
    <lineage>
        <taxon>Eukaryota</taxon>
        <taxon>Metazoa</taxon>
        <taxon>Ecdysozoa</taxon>
        <taxon>Arthropoda</taxon>
        <taxon>Chelicerata</taxon>
        <taxon>Arachnida</taxon>
        <taxon>Acari</taxon>
        <taxon>Parasitiformes</taxon>
        <taxon>Ixodida</taxon>
        <taxon>Ixodoidea</taxon>
        <taxon>Ixodidae</taxon>
        <taxon>Amblyomminae</taxon>
        <taxon>Amblyomma</taxon>
    </lineage>
</organism>
<dbReference type="GO" id="GO:0030682">
    <property type="term" value="P:symbiont-mediated perturbation of host defenses"/>
    <property type="evidence" value="ECO:0007669"/>
    <property type="project" value="InterPro"/>
</dbReference>
<evidence type="ECO:0000313" key="1">
    <source>
        <dbReference type="EMBL" id="JAC26652.1"/>
    </source>
</evidence>
<dbReference type="SUPFAM" id="SSF50814">
    <property type="entry name" value="Lipocalins"/>
    <property type="match status" value="1"/>
</dbReference>
<dbReference type="InterPro" id="IPR012674">
    <property type="entry name" value="Calycin"/>
</dbReference>
<reference evidence="1" key="1">
    <citation type="submission" date="2014-03" db="EMBL/GenBank/DDBJ databases">
        <title>The sialotranscriptome of Amblyomma triste, Amblyomma parvum and Amblyomma cajennense ticks, uncovered by 454-based RNA-seq.</title>
        <authorList>
            <person name="Garcia G.R."/>
            <person name="Gardinassi L.G."/>
            <person name="Ribeiro J.M."/>
            <person name="Anatrielo E."/>
            <person name="Ferreira B.R."/>
            <person name="Moreira H.N."/>
            <person name="Mafra C."/>
            <person name="Olegario M.M."/>
            <person name="Szabo P.J."/>
            <person name="Miranda-Santos I.K."/>
            <person name="Maruyama S.R."/>
        </authorList>
    </citation>
    <scope>NUCLEOTIDE SEQUENCE</scope>
    <source>
        <strain evidence="1">Araguapaz</strain>
        <tissue evidence="1">Salivary glands</tissue>
    </source>
</reference>
<dbReference type="EMBL" id="GBBL01000668">
    <property type="protein sequence ID" value="JAC26652.1"/>
    <property type="molecule type" value="mRNA"/>
</dbReference>
<protein>
    <submittedName>
        <fullName evidence="1">Uncharacterized protein</fullName>
    </submittedName>
</protein>
<proteinExistence type="evidence at transcript level"/>
<dbReference type="InterPro" id="IPR002970">
    <property type="entry name" value="Tick_his-bd"/>
</dbReference>
<accession>A0A023FYP9</accession>
<dbReference type="GO" id="GO:0043176">
    <property type="term" value="F:amine binding"/>
    <property type="evidence" value="ECO:0007669"/>
    <property type="project" value="InterPro"/>
</dbReference>
<dbReference type="AlphaFoldDB" id="A0A023FYP9"/>
<dbReference type="Gene3D" id="2.40.128.20">
    <property type="match status" value="1"/>
</dbReference>
<dbReference type="Pfam" id="PF02098">
    <property type="entry name" value="His_binding"/>
    <property type="match status" value="1"/>
</dbReference>
<name>A0A023FYP9_AMBPA</name>
<sequence>MRSNATMYIKHDWICVSYYRYYVRTSTLTYSLREQYLDRKTKQWGEANTTATLGEGEDKNATMTVSNFYGSGREKMYTLRYWNNEEKCFVLTLLNINGHTKCELHQWEEKITGNLRHVHDKSPGYHACELEFYVYCPSPDPVKVFLREDCKYINPPIRYGEGSS</sequence>